<organism evidence="2 3">
    <name type="scientific">Carpediemonas membranifera</name>
    <dbReference type="NCBI Taxonomy" id="201153"/>
    <lineage>
        <taxon>Eukaryota</taxon>
        <taxon>Metamonada</taxon>
        <taxon>Carpediemonas-like organisms</taxon>
        <taxon>Carpediemonas</taxon>
    </lineage>
</organism>
<feature type="region of interest" description="Disordered" evidence="1">
    <location>
        <begin position="213"/>
        <end position="255"/>
    </location>
</feature>
<protein>
    <submittedName>
        <fullName evidence="2">Uncharacterized protein</fullName>
    </submittedName>
</protein>
<comment type="caution">
    <text evidence="2">The sequence shown here is derived from an EMBL/GenBank/DDBJ whole genome shotgun (WGS) entry which is preliminary data.</text>
</comment>
<keyword evidence="3" id="KW-1185">Reference proteome</keyword>
<dbReference type="AlphaFoldDB" id="A0A8J6B559"/>
<proteinExistence type="predicted"/>
<accession>A0A8J6B559</accession>
<gene>
    <name evidence="2" type="ORF">J8273_3221</name>
</gene>
<sequence length="255" mass="27904">MAKRVGASDDVSQLRVANGSLASCVLAMNALLASEIMKTGNSLEDLRLFDDCMATIDDQIEVISTKRDQLIQRRNTLAQTIERKNAAAKGAPPPQDPLPPLPASFIRFFASKYTGSIASDVPRQVEALARDDFGTTIEHVLEFFEGLAAKHVNRVSLESYKDEIMRFIHHAHRDKADGSRLMPRFEQMIADKFIVEPTKPPPAVVKAEPAAVMAPTPTPTPAPTTPAARPTPRRVPVRSGAAQEVTSFTPKIVRQ</sequence>
<reference evidence="2" key="1">
    <citation type="submission" date="2021-05" db="EMBL/GenBank/DDBJ databases">
        <title>A free-living protist that lacks canonical eukaryotic 1 DNA replication and segregation systems.</title>
        <authorList>
            <person name="Salas-Leiva D.E."/>
            <person name="Tromer E.C."/>
            <person name="Curtis B.A."/>
            <person name="Jerlstrom-Hultqvist J."/>
            <person name="Kolisko M."/>
            <person name="Yi Z."/>
            <person name="Salas-Leiva J.S."/>
            <person name="Gallot-Lavallee L."/>
            <person name="Kops G.J.P.L."/>
            <person name="Archibald J.M."/>
            <person name="Simpson A.G.B."/>
            <person name="Roger A.J."/>
        </authorList>
    </citation>
    <scope>NUCLEOTIDE SEQUENCE</scope>
    <source>
        <strain evidence="2">BICM</strain>
    </source>
</reference>
<evidence type="ECO:0000256" key="1">
    <source>
        <dbReference type="SAM" id="MobiDB-lite"/>
    </source>
</evidence>
<dbReference type="Proteomes" id="UP000717585">
    <property type="component" value="Unassembled WGS sequence"/>
</dbReference>
<evidence type="ECO:0000313" key="2">
    <source>
        <dbReference type="EMBL" id="KAG9393092.1"/>
    </source>
</evidence>
<dbReference type="EMBL" id="JAHDYR010000025">
    <property type="protein sequence ID" value="KAG9393092.1"/>
    <property type="molecule type" value="Genomic_DNA"/>
</dbReference>
<evidence type="ECO:0000313" key="3">
    <source>
        <dbReference type="Proteomes" id="UP000717585"/>
    </source>
</evidence>
<name>A0A8J6B559_9EUKA</name>